<gene>
    <name evidence="10" type="ORF">V8G54_006882</name>
</gene>
<evidence type="ECO:0000256" key="2">
    <source>
        <dbReference type="ARBA" id="ARBA00004569"/>
    </source>
</evidence>
<evidence type="ECO:0000313" key="10">
    <source>
        <dbReference type="EMBL" id="WVZ19560.1"/>
    </source>
</evidence>
<dbReference type="Proteomes" id="UP001374535">
    <property type="component" value="Chromosome 2"/>
</dbReference>
<dbReference type="InterPro" id="IPR018247">
    <property type="entry name" value="EF_Hand_1_Ca_BS"/>
</dbReference>
<keyword evidence="5" id="KW-0106">Calcium</keyword>
<comment type="subcellular location">
    <subcellularLocation>
        <location evidence="1">Mitochondrion inner membrane</location>
    </subcellularLocation>
    <subcellularLocation>
        <location evidence="2">Mitochondrion intermembrane space</location>
    </subcellularLocation>
</comment>
<dbReference type="PANTHER" id="PTHR12294">
    <property type="entry name" value="EF HAND DOMAIN FAMILY A1,A2-RELATED"/>
    <property type="match status" value="1"/>
</dbReference>
<organism evidence="10 11">
    <name type="scientific">Vigna mungo</name>
    <name type="common">Black gram</name>
    <name type="synonym">Phaseolus mungo</name>
    <dbReference type="NCBI Taxonomy" id="3915"/>
    <lineage>
        <taxon>Eukaryota</taxon>
        <taxon>Viridiplantae</taxon>
        <taxon>Streptophyta</taxon>
        <taxon>Embryophyta</taxon>
        <taxon>Tracheophyta</taxon>
        <taxon>Spermatophyta</taxon>
        <taxon>Magnoliopsida</taxon>
        <taxon>eudicotyledons</taxon>
        <taxon>Gunneridae</taxon>
        <taxon>Pentapetalae</taxon>
        <taxon>rosids</taxon>
        <taxon>fabids</taxon>
        <taxon>Fabales</taxon>
        <taxon>Fabaceae</taxon>
        <taxon>Papilionoideae</taxon>
        <taxon>50 kb inversion clade</taxon>
        <taxon>NPAAA clade</taxon>
        <taxon>indigoferoid/millettioid clade</taxon>
        <taxon>Phaseoleae</taxon>
        <taxon>Vigna</taxon>
    </lineage>
</organism>
<dbReference type="PROSITE" id="PS00018">
    <property type="entry name" value="EF_HAND_1"/>
    <property type="match status" value="1"/>
</dbReference>
<evidence type="ECO:0000256" key="8">
    <source>
        <dbReference type="ARBA" id="ARBA00023136"/>
    </source>
</evidence>
<keyword evidence="6" id="KW-0809">Transit peptide</keyword>
<dbReference type="AlphaFoldDB" id="A0AAQ3P0T0"/>
<dbReference type="InterPro" id="IPR011992">
    <property type="entry name" value="EF-hand-dom_pair"/>
</dbReference>
<name>A0AAQ3P0T0_VIGMU</name>
<dbReference type="Gene3D" id="1.10.238.10">
    <property type="entry name" value="EF-hand"/>
    <property type="match status" value="1"/>
</dbReference>
<dbReference type="GO" id="GO:1990246">
    <property type="term" value="C:uniplex complex"/>
    <property type="evidence" value="ECO:0007669"/>
    <property type="project" value="TreeGrafter"/>
</dbReference>
<dbReference type="InterPro" id="IPR002048">
    <property type="entry name" value="EF_hand_dom"/>
</dbReference>
<evidence type="ECO:0000256" key="7">
    <source>
        <dbReference type="ARBA" id="ARBA00023128"/>
    </source>
</evidence>
<evidence type="ECO:0000313" key="11">
    <source>
        <dbReference type="Proteomes" id="UP001374535"/>
    </source>
</evidence>
<dbReference type="SUPFAM" id="SSF47473">
    <property type="entry name" value="EF-hand"/>
    <property type="match status" value="1"/>
</dbReference>
<evidence type="ECO:0000256" key="6">
    <source>
        <dbReference type="ARBA" id="ARBA00022946"/>
    </source>
</evidence>
<evidence type="ECO:0000256" key="3">
    <source>
        <dbReference type="ARBA" id="ARBA00022737"/>
    </source>
</evidence>
<accession>A0AAQ3P0T0</accession>
<evidence type="ECO:0000256" key="4">
    <source>
        <dbReference type="ARBA" id="ARBA00022792"/>
    </source>
</evidence>
<dbReference type="GO" id="GO:0036444">
    <property type="term" value="P:calcium import into the mitochondrion"/>
    <property type="evidence" value="ECO:0007669"/>
    <property type="project" value="TreeGrafter"/>
</dbReference>
<keyword evidence="7" id="KW-0496">Mitochondrion</keyword>
<dbReference type="InterPro" id="IPR039800">
    <property type="entry name" value="MICU1/2/3"/>
</dbReference>
<proteinExistence type="predicted"/>
<dbReference type="GO" id="GO:0005758">
    <property type="term" value="C:mitochondrial intermembrane space"/>
    <property type="evidence" value="ECO:0007669"/>
    <property type="project" value="UniProtKB-SubCell"/>
</dbReference>
<dbReference type="PROSITE" id="PS50222">
    <property type="entry name" value="EF_HAND_2"/>
    <property type="match status" value="1"/>
</dbReference>
<dbReference type="Pfam" id="PF13833">
    <property type="entry name" value="EF-hand_8"/>
    <property type="match status" value="1"/>
</dbReference>
<dbReference type="GO" id="GO:0005509">
    <property type="term" value="F:calcium ion binding"/>
    <property type="evidence" value="ECO:0007669"/>
    <property type="project" value="InterPro"/>
</dbReference>
<keyword evidence="8" id="KW-0472">Membrane</keyword>
<evidence type="ECO:0000256" key="5">
    <source>
        <dbReference type="ARBA" id="ARBA00022837"/>
    </source>
</evidence>
<protein>
    <recommendedName>
        <fullName evidence="9">EF-hand domain-containing protein</fullName>
    </recommendedName>
</protein>
<reference evidence="10 11" key="1">
    <citation type="journal article" date="2023" name="Life. Sci Alliance">
        <title>Evolutionary insights into 3D genome organization and epigenetic landscape of Vigna mungo.</title>
        <authorList>
            <person name="Junaid A."/>
            <person name="Singh B."/>
            <person name="Bhatia S."/>
        </authorList>
    </citation>
    <scope>NUCLEOTIDE SEQUENCE [LARGE SCALE GENOMIC DNA]</scope>
    <source>
        <strain evidence="10">Urdbean</strain>
    </source>
</reference>
<dbReference type="EMBL" id="CP144699">
    <property type="protein sequence ID" value="WVZ19560.1"/>
    <property type="molecule type" value="Genomic_DNA"/>
</dbReference>
<dbReference type="PANTHER" id="PTHR12294:SF25">
    <property type="entry name" value="CALCIUM-BINDING EF HAND PROTEIN"/>
    <property type="match status" value="1"/>
</dbReference>
<keyword evidence="4" id="KW-0999">Mitochondrion inner membrane</keyword>
<evidence type="ECO:0000256" key="1">
    <source>
        <dbReference type="ARBA" id="ARBA00004273"/>
    </source>
</evidence>
<keyword evidence="3" id="KW-0677">Repeat</keyword>
<keyword evidence="11" id="KW-1185">Reference proteome</keyword>
<evidence type="ECO:0000259" key="9">
    <source>
        <dbReference type="PROSITE" id="PS50222"/>
    </source>
</evidence>
<sequence>MMKLEFAHYNYKSRKTISAKDFARSIVSSADLSHLGRLLELVDDLSNDPRLKDVRITFEDFKTFSELRKKLLPFSLAIFSFADVCGLSLSDNVVEIVFHLFDANRDGSLSTEEFVRVLQHRERDIAQTMETGIMGFLSCCWKCTDTSPSSRLFSWF</sequence>
<feature type="domain" description="EF-hand" evidence="9">
    <location>
        <begin position="89"/>
        <end position="124"/>
    </location>
</feature>
<dbReference type="GO" id="GO:0051560">
    <property type="term" value="P:mitochondrial calcium ion homeostasis"/>
    <property type="evidence" value="ECO:0007669"/>
    <property type="project" value="TreeGrafter"/>
</dbReference>